<evidence type="ECO:0000256" key="4">
    <source>
        <dbReference type="ARBA" id="ARBA00022691"/>
    </source>
</evidence>
<evidence type="ECO:0000256" key="3">
    <source>
        <dbReference type="ARBA" id="ARBA00022679"/>
    </source>
</evidence>
<dbReference type="Pfam" id="PF01555">
    <property type="entry name" value="N6_N4_Mtase"/>
    <property type="match status" value="1"/>
</dbReference>
<dbReference type="InterPro" id="IPR002941">
    <property type="entry name" value="DNA_methylase_N4/N6"/>
</dbReference>
<keyword evidence="3" id="KW-0808">Transferase</keyword>
<dbReference type="EMBL" id="UWOC01000212">
    <property type="protein sequence ID" value="VCU11727.1"/>
    <property type="molecule type" value="Genomic_DNA"/>
</dbReference>
<dbReference type="EC" id="2.1.1.-" evidence="8"/>
<evidence type="ECO:0000259" key="9">
    <source>
        <dbReference type="Pfam" id="PF01555"/>
    </source>
</evidence>
<keyword evidence="12" id="KW-1185">Reference proteome</keyword>
<dbReference type="SUPFAM" id="SSF53335">
    <property type="entry name" value="S-adenosyl-L-methionine-dependent methyltransferases"/>
    <property type="match status" value="1"/>
</dbReference>
<dbReference type="GO" id="GO:0006260">
    <property type="term" value="P:DNA replication"/>
    <property type="evidence" value="ECO:0007669"/>
    <property type="project" value="UniProtKB-KW"/>
</dbReference>
<sequence length="401" mass="43833">MIPLSVEGLASPIASLKYEFRVMGVARRGASVRTPRLTPRPASSFRVVTGDCVAEMAKLPAASVDLVFADPPYNLQLQGDLKRPDDSRVDAVDDAWDKFESFEAYDAFTRAWLLAARRAMKPSATLWVIGSYHNIFRVGTILQDLGFWILNDVVWRKSNPMPNFRGRRFTNAHETLIWAAREPGAKGYTFNYEALKAGNEDVQVRSDWTLPLCTGEERLKDAAGKKLHPTQKPEALLARVLLSSSRPDDLVLDPFCGTGTTGAVAKRLGRRFLGIERDHDYAAAAAERIAAAEALPEASLAPFRTAREAPRVPFAALIERGFVAPGTTLVDAKRRVSALVRADGAVSFGDTVGSIHRIGALAQGLDACNGWTFWHVETDTGLAPIDTLRAAFRAEQSVAAE</sequence>
<dbReference type="GO" id="GO:0009007">
    <property type="term" value="F:site-specific DNA-methyltransferase (adenine-specific) activity"/>
    <property type="evidence" value="ECO:0007669"/>
    <property type="project" value="UniProtKB-EC"/>
</dbReference>
<keyword evidence="4" id="KW-0949">S-adenosyl-L-methionine</keyword>
<dbReference type="InterPro" id="IPR001091">
    <property type="entry name" value="RM_Methyltransferase"/>
</dbReference>
<evidence type="ECO:0000313" key="12">
    <source>
        <dbReference type="Proteomes" id="UP000289200"/>
    </source>
</evidence>
<dbReference type="Gene3D" id="3.40.50.150">
    <property type="entry name" value="Vaccinia Virus protein VP39"/>
    <property type="match status" value="1"/>
</dbReference>
<gene>
    <name evidence="11" type="primary">dpnA</name>
    <name evidence="11" type="ORF">RHODGE_RHODGE_04942</name>
</gene>
<dbReference type="Pfam" id="PF18755">
    <property type="entry name" value="RAMA"/>
    <property type="match status" value="1"/>
</dbReference>
<dbReference type="InterPro" id="IPR029063">
    <property type="entry name" value="SAM-dependent_MTases_sf"/>
</dbReference>
<dbReference type="GO" id="GO:0032259">
    <property type="term" value="P:methylation"/>
    <property type="evidence" value="ECO:0007669"/>
    <property type="project" value="UniProtKB-KW"/>
</dbReference>
<feature type="domain" description="RAMA" evidence="10">
    <location>
        <begin position="299"/>
        <end position="396"/>
    </location>
</feature>
<evidence type="ECO:0000256" key="7">
    <source>
        <dbReference type="ARBA" id="ARBA00047942"/>
    </source>
</evidence>
<evidence type="ECO:0000256" key="5">
    <source>
        <dbReference type="ARBA" id="ARBA00022705"/>
    </source>
</evidence>
<protein>
    <recommendedName>
        <fullName evidence="8">Methyltransferase</fullName>
        <ecNumber evidence="8">2.1.1.-</ecNumber>
    </recommendedName>
</protein>
<evidence type="ECO:0000256" key="8">
    <source>
        <dbReference type="RuleBase" id="RU362026"/>
    </source>
</evidence>
<reference evidence="12" key="1">
    <citation type="submission" date="2018-10" db="EMBL/GenBank/DDBJ databases">
        <authorList>
            <person name="Peiro R."/>
            <person name="Begona"/>
            <person name="Cbmso G."/>
            <person name="Lopez M."/>
            <person name="Gonzalez S."/>
            <person name="Sacristan E."/>
            <person name="Castillo E."/>
        </authorList>
    </citation>
    <scope>NUCLEOTIDE SEQUENCE [LARGE SCALE GENOMIC DNA]</scope>
</reference>
<evidence type="ECO:0000256" key="1">
    <source>
        <dbReference type="ARBA" id="ARBA00006594"/>
    </source>
</evidence>
<evidence type="ECO:0000256" key="2">
    <source>
        <dbReference type="ARBA" id="ARBA00022603"/>
    </source>
</evidence>
<name>A0A447D2F7_9BRAD</name>
<organism evidence="11 12">
    <name type="scientific">Rhodoplanes serenus</name>
    <dbReference type="NCBI Taxonomy" id="200615"/>
    <lineage>
        <taxon>Bacteria</taxon>
        <taxon>Pseudomonadati</taxon>
        <taxon>Pseudomonadota</taxon>
        <taxon>Alphaproteobacteria</taxon>
        <taxon>Hyphomicrobiales</taxon>
        <taxon>Nitrobacteraceae</taxon>
        <taxon>Rhodoplanes</taxon>
    </lineage>
</organism>
<dbReference type="AlphaFoldDB" id="A0A447D2F7"/>
<dbReference type="GO" id="GO:0008170">
    <property type="term" value="F:N-methyltransferase activity"/>
    <property type="evidence" value="ECO:0007669"/>
    <property type="project" value="InterPro"/>
</dbReference>
<keyword evidence="6" id="KW-0238">DNA-binding</keyword>
<evidence type="ECO:0000313" key="11">
    <source>
        <dbReference type="EMBL" id="VCU11727.1"/>
    </source>
</evidence>
<evidence type="ECO:0000256" key="6">
    <source>
        <dbReference type="ARBA" id="ARBA00023125"/>
    </source>
</evidence>
<evidence type="ECO:0000259" key="10">
    <source>
        <dbReference type="Pfam" id="PF18755"/>
    </source>
</evidence>
<dbReference type="GO" id="GO:0005737">
    <property type="term" value="C:cytoplasm"/>
    <property type="evidence" value="ECO:0007669"/>
    <property type="project" value="TreeGrafter"/>
</dbReference>
<keyword evidence="2 11" id="KW-0489">Methyltransferase</keyword>
<dbReference type="PRINTS" id="PR00508">
    <property type="entry name" value="S21N4MTFRASE"/>
</dbReference>
<comment type="caution">
    <text evidence="11">The sequence shown here is derived from an EMBL/GenBank/DDBJ whole genome shotgun (WGS) entry which is preliminary data.</text>
</comment>
<dbReference type="FunFam" id="3.40.50.150:FF:000276">
    <property type="entry name" value="Methyltransferase"/>
    <property type="match status" value="1"/>
</dbReference>
<comment type="similarity">
    <text evidence="1 8">Belongs to the N(4)/N(6)-methyltransferase family.</text>
</comment>
<proteinExistence type="inferred from homology"/>
<dbReference type="InterPro" id="IPR040843">
    <property type="entry name" value="RAMA"/>
</dbReference>
<feature type="domain" description="DNA methylase N-4/N-6" evidence="9">
    <location>
        <begin position="64"/>
        <end position="286"/>
    </location>
</feature>
<dbReference type="InterPro" id="IPR002052">
    <property type="entry name" value="DNA_methylase_N6_adenine_CS"/>
</dbReference>
<dbReference type="GO" id="GO:0003677">
    <property type="term" value="F:DNA binding"/>
    <property type="evidence" value="ECO:0007669"/>
    <property type="project" value="UniProtKB-KW"/>
</dbReference>
<dbReference type="PANTHER" id="PTHR13370">
    <property type="entry name" value="RNA METHYLASE-RELATED"/>
    <property type="match status" value="1"/>
</dbReference>
<dbReference type="PANTHER" id="PTHR13370:SF3">
    <property type="entry name" value="TRNA (GUANINE(10)-N2)-METHYLTRANSFERASE HOMOLOG"/>
    <property type="match status" value="1"/>
</dbReference>
<accession>A0A447D2F7</accession>
<dbReference type="PROSITE" id="PS00092">
    <property type="entry name" value="N6_MTASE"/>
    <property type="match status" value="1"/>
</dbReference>
<comment type="catalytic activity">
    <reaction evidence="7">
        <text>a 2'-deoxyadenosine in DNA + S-adenosyl-L-methionine = an N(6)-methyl-2'-deoxyadenosine in DNA + S-adenosyl-L-homocysteine + H(+)</text>
        <dbReference type="Rhea" id="RHEA:15197"/>
        <dbReference type="Rhea" id="RHEA-COMP:12418"/>
        <dbReference type="Rhea" id="RHEA-COMP:12419"/>
        <dbReference type="ChEBI" id="CHEBI:15378"/>
        <dbReference type="ChEBI" id="CHEBI:57856"/>
        <dbReference type="ChEBI" id="CHEBI:59789"/>
        <dbReference type="ChEBI" id="CHEBI:90615"/>
        <dbReference type="ChEBI" id="CHEBI:90616"/>
        <dbReference type="EC" id="2.1.1.72"/>
    </reaction>
</comment>
<keyword evidence="5" id="KW-0235">DNA replication</keyword>
<dbReference type="Proteomes" id="UP000289200">
    <property type="component" value="Unassembled WGS sequence"/>
</dbReference>